<sequence length="55" mass="6471">MSVKASEGMENIITKNFNLRHETVREKSRGRDKPRIIQDGDFNKGSREEFSFRDI</sequence>
<protein>
    <submittedName>
        <fullName evidence="2">Uncharacterized protein</fullName>
    </submittedName>
</protein>
<name>A0A5B7FNG9_PORTR</name>
<evidence type="ECO:0000313" key="3">
    <source>
        <dbReference type="Proteomes" id="UP000324222"/>
    </source>
</evidence>
<dbReference type="EMBL" id="VSRR010008066">
    <property type="protein sequence ID" value="MPC48032.1"/>
    <property type="molecule type" value="Genomic_DNA"/>
</dbReference>
<proteinExistence type="predicted"/>
<dbReference type="AlphaFoldDB" id="A0A5B7FNG9"/>
<evidence type="ECO:0000256" key="1">
    <source>
        <dbReference type="SAM" id="MobiDB-lite"/>
    </source>
</evidence>
<feature type="region of interest" description="Disordered" evidence="1">
    <location>
        <begin position="24"/>
        <end position="55"/>
    </location>
</feature>
<dbReference type="Proteomes" id="UP000324222">
    <property type="component" value="Unassembled WGS sequence"/>
</dbReference>
<evidence type="ECO:0000313" key="2">
    <source>
        <dbReference type="EMBL" id="MPC48032.1"/>
    </source>
</evidence>
<accession>A0A5B7FNG9</accession>
<keyword evidence="3" id="KW-1185">Reference proteome</keyword>
<gene>
    <name evidence="2" type="ORF">E2C01_041797</name>
</gene>
<comment type="caution">
    <text evidence="2">The sequence shown here is derived from an EMBL/GenBank/DDBJ whole genome shotgun (WGS) entry which is preliminary data.</text>
</comment>
<organism evidence="2 3">
    <name type="scientific">Portunus trituberculatus</name>
    <name type="common">Swimming crab</name>
    <name type="synonym">Neptunus trituberculatus</name>
    <dbReference type="NCBI Taxonomy" id="210409"/>
    <lineage>
        <taxon>Eukaryota</taxon>
        <taxon>Metazoa</taxon>
        <taxon>Ecdysozoa</taxon>
        <taxon>Arthropoda</taxon>
        <taxon>Crustacea</taxon>
        <taxon>Multicrustacea</taxon>
        <taxon>Malacostraca</taxon>
        <taxon>Eumalacostraca</taxon>
        <taxon>Eucarida</taxon>
        <taxon>Decapoda</taxon>
        <taxon>Pleocyemata</taxon>
        <taxon>Brachyura</taxon>
        <taxon>Eubrachyura</taxon>
        <taxon>Portunoidea</taxon>
        <taxon>Portunidae</taxon>
        <taxon>Portuninae</taxon>
        <taxon>Portunus</taxon>
    </lineage>
</organism>
<reference evidence="2 3" key="1">
    <citation type="submission" date="2019-05" db="EMBL/GenBank/DDBJ databases">
        <title>Another draft genome of Portunus trituberculatus and its Hox gene families provides insights of decapod evolution.</title>
        <authorList>
            <person name="Jeong J.-H."/>
            <person name="Song I."/>
            <person name="Kim S."/>
            <person name="Choi T."/>
            <person name="Kim D."/>
            <person name="Ryu S."/>
            <person name="Kim W."/>
        </authorList>
    </citation>
    <scope>NUCLEOTIDE SEQUENCE [LARGE SCALE GENOMIC DNA]</scope>
    <source>
        <tissue evidence="2">Muscle</tissue>
    </source>
</reference>